<dbReference type="InterPro" id="IPR050336">
    <property type="entry name" value="Chromosome_partition/occlusion"/>
</dbReference>
<keyword evidence="3" id="KW-0238">DNA-binding</keyword>
<dbReference type="FunFam" id="3.90.1530.30:FF:000001">
    <property type="entry name" value="Chromosome partitioning protein ParB"/>
    <property type="match status" value="1"/>
</dbReference>
<comment type="similarity">
    <text evidence="1">Belongs to the ParB family.</text>
</comment>
<evidence type="ECO:0000256" key="4">
    <source>
        <dbReference type="ARBA" id="ARBA00025472"/>
    </source>
</evidence>
<dbReference type="Gene3D" id="1.10.10.2830">
    <property type="match status" value="1"/>
</dbReference>
<evidence type="ECO:0000313" key="8">
    <source>
        <dbReference type="Proteomes" id="UP000183685"/>
    </source>
</evidence>
<dbReference type="InterPro" id="IPR041468">
    <property type="entry name" value="HTH_ParB/Spo0J"/>
</dbReference>
<keyword evidence="2" id="KW-0159">Chromosome partition</keyword>
<evidence type="ECO:0000259" key="6">
    <source>
        <dbReference type="SMART" id="SM00470"/>
    </source>
</evidence>
<dbReference type="Proteomes" id="UP000183685">
    <property type="component" value="Unassembled WGS sequence"/>
</dbReference>
<comment type="function">
    <text evidence="4">Involved in chromosome partition. Localize to both poles of the predivisional cell following completion of DNA replication. Binds to the DNA origin of replication.</text>
</comment>
<dbReference type="InterPro" id="IPR003115">
    <property type="entry name" value="ParB_N"/>
</dbReference>
<dbReference type="GO" id="GO:0005694">
    <property type="term" value="C:chromosome"/>
    <property type="evidence" value="ECO:0007669"/>
    <property type="project" value="TreeGrafter"/>
</dbReference>
<dbReference type="FunFam" id="1.10.10.2830:FF:000001">
    <property type="entry name" value="Chromosome partitioning protein ParB"/>
    <property type="match status" value="1"/>
</dbReference>
<feature type="region of interest" description="Disordered" evidence="5">
    <location>
        <begin position="230"/>
        <end position="255"/>
    </location>
</feature>
<dbReference type="PANTHER" id="PTHR33375:SF1">
    <property type="entry name" value="CHROMOSOME-PARTITIONING PROTEIN PARB-RELATED"/>
    <property type="match status" value="1"/>
</dbReference>
<protein>
    <submittedName>
        <fullName evidence="7">Chromosome partitioning protein, ParB family</fullName>
    </submittedName>
</protein>
<proteinExistence type="inferred from homology"/>
<dbReference type="SUPFAM" id="SSF109709">
    <property type="entry name" value="KorB DNA-binding domain-like"/>
    <property type="match status" value="1"/>
</dbReference>
<dbReference type="STRING" id="637679.GCA_001550055_00599"/>
<dbReference type="InterPro" id="IPR057240">
    <property type="entry name" value="ParB_dimer_C"/>
</dbReference>
<dbReference type="CDD" id="cd16393">
    <property type="entry name" value="SPO0J_N"/>
    <property type="match status" value="1"/>
</dbReference>
<dbReference type="EMBL" id="FNAK01000001">
    <property type="protein sequence ID" value="SDD30350.1"/>
    <property type="molecule type" value="Genomic_DNA"/>
</dbReference>
<dbReference type="Pfam" id="PF17762">
    <property type="entry name" value="HTH_ParB"/>
    <property type="match status" value="1"/>
</dbReference>
<dbReference type="InterPro" id="IPR036086">
    <property type="entry name" value="ParB/Sulfiredoxin_sf"/>
</dbReference>
<evidence type="ECO:0000256" key="2">
    <source>
        <dbReference type="ARBA" id="ARBA00022829"/>
    </source>
</evidence>
<dbReference type="SMART" id="SM00470">
    <property type="entry name" value="ParB"/>
    <property type="match status" value="1"/>
</dbReference>
<reference evidence="7 8" key="1">
    <citation type="submission" date="2016-10" db="EMBL/GenBank/DDBJ databases">
        <authorList>
            <person name="de Groot N.N."/>
        </authorList>
    </citation>
    <scope>NUCLEOTIDE SEQUENCE [LARGE SCALE GENOMIC DNA]</scope>
    <source>
        <strain evidence="7 8">CGMCC 1.9109</strain>
    </source>
</reference>
<evidence type="ECO:0000256" key="1">
    <source>
        <dbReference type="ARBA" id="ARBA00006295"/>
    </source>
</evidence>
<dbReference type="InterPro" id="IPR004437">
    <property type="entry name" value="ParB/RepB/Spo0J"/>
</dbReference>
<dbReference type="GO" id="GO:0045881">
    <property type="term" value="P:positive regulation of sporulation resulting in formation of a cellular spore"/>
    <property type="evidence" value="ECO:0007669"/>
    <property type="project" value="TreeGrafter"/>
</dbReference>
<dbReference type="RefSeq" id="WP_068308717.1">
    <property type="nucleotide sequence ID" value="NZ_DAIOMO010000003.1"/>
</dbReference>
<dbReference type="Pfam" id="PF02195">
    <property type="entry name" value="ParB_N"/>
    <property type="match status" value="1"/>
</dbReference>
<dbReference type="GO" id="GO:0007059">
    <property type="term" value="P:chromosome segregation"/>
    <property type="evidence" value="ECO:0007669"/>
    <property type="project" value="UniProtKB-KW"/>
</dbReference>
<dbReference type="Pfam" id="PF23552">
    <property type="entry name" value="ParB_C"/>
    <property type="match status" value="1"/>
</dbReference>
<evidence type="ECO:0000313" key="7">
    <source>
        <dbReference type="EMBL" id="SDD30350.1"/>
    </source>
</evidence>
<organism evidence="7 8">
    <name type="scientific">Kordiimonas lacus</name>
    <dbReference type="NCBI Taxonomy" id="637679"/>
    <lineage>
        <taxon>Bacteria</taxon>
        <taxon>Pseudomonadati</taxon>
        <taxon>Pseudomonadota</taxon>
        <taxon>Alphaproteobacteria</taxon>
        <taxon>Kordiimonadales</taxon>
        <taxon>Kordiimonadaceae</taxon>
        <taxon>Kordiimonas</taxon>
    </lineage>
</organism>
<dbReference type="Gene3D" id="3.90.1530.30">
    <property type="match status" value="1"/>
</dbReference>
<dbReference type="SUPFAM" id="SSF110849">
    <property type="entry name" value="ParB/Sulfiredoxin"/>
    <property type="match status" value="1"/>
</dbReference>
<keyword evidence="8" id="KW-1185">Reference proteome</keyword>
<accession>A0A1G6TMR3</accession>
<evidence type="ECO:0000256" key="3">
    <source>
        <dbReference type="ARBA" id="ARBA00023125"/>
    </source>
</evidence>
<evidence type="ECO:0000256" key="5">
    <source>
        <dbReference type="SAM" id="MobiDB-lite"/>
    </source>
</evidence>
<dbReference type="AlphaFoldDB" id="A0A1G6TMR3"/>
<name>A0A1G6TMR3_9PROT</name>
<dbReference type="PANTHER" id="PTHR33375">
    <property type="entry name" value="CHROMOSOME-PARTITIONING PROTEIN PARB-RELATED"/>
    <property type="match status" value="1"/>
</dbReference>
<dbReference type="NCBIfam" id="TIGR00180">
    <property type="entry name" value="parB_part"/>
    <property type="match status" value="1"/>
</dbReference>
<gene>
    <name evidence="7" type="ORF">SAMN04488071_0290</name>
</gene>
<dbReference type="GO" id="GO:0003677">
    <property type="term" value="F:DNA binding"/>
    <property type="evidence" value="ECO:0007669"/>
    <property type="project" value="UniProtKB-KW"/>
</dbReference>
<feature type="domain" description="ParB-like N-terminal" evidence="6">
    <location>
        <begin position="44"/>
        <end position="134"/>
    </location>
</feature>
<dbReference type="OrthoDB" id="9802051at2"/>
<sequence>MTKTARKGLGKGLSALLGDDRPIFDEQGDVVAATTTGRPQAGRRWLPIEFLERNVNQPRVHFNEDALAELTASIKAKGLLQPILVRELEPEKYQIVAGERRWRAAQKAGVHEVPVVVKELNDTEVLEIAIIENIQRQDLSAIEEAMAYKRLMEEFKHTQEAVAEVVGKSRSHVTNLLRLLSLPEKVQTMVGEGKISMGHARALIGADDPLMLAKRIVAEGLSVRQTEALANEAKGKQKRSPRPGGTGSSGAKKDADTIALEKDLTAAVGMKVAIDHEGEGGKVTISYETLEDLDELCSKLGVCGF</sequence>